<dbReference type="Gene3D" id="3.40.50.300">
    <property type="entry name" value="P-loop containing nucleotide triphosphate hydrolases"/>
    <property type="match status" value="1"/>
</dbReference>
<dbReference type="EMBL" id="MSZX01000005">
    <property type="protein sequence ID" value="OPA77580.1"/>
    <property type="molecule type" value="Genomic_DNA"/>
</dbReference>
<keyword evidence="2" id="KW-0547">Nucleotide-binding</keyword>
<proteinExistence type="inferred from homology"/>
<gene>
    <name evidence="5" type="ORF">BVG16_14125</name>
</gene>
<sequence length="521" mass="57272">MYGQINSACVYGVEGRMIQVEVDISNGLPQMSIVGLPDSAIRESIDRVRAAIKNCGFTFPLARITVNLAPADIRKEGSAFDLAIAVGILLTSDQILIEDAEQILMIGELSLNGEVRPIPGVLAMIDHAKRHGIRKVLLSAGNAPEAALIEDMDIYAIQHMNQLVPEDDSNRALNVGKLRFIPNVEFNEHGHSNIDVTQEDYADVLGNQQVKRALIVAAAGMHNILLVGPPGTGKTMLIRRLPSILPPLQEDEALEVTKIYSVVGKLTGQQEGLLKTRPFRSPHHTISAGGLIGGGSIPKPGEVSLAHKGVLFLDELPEFTRAVLEVLRQPLEERSVTISRTRAVFHYPAHVLLAASMNPCPCGYWGAETPQHRCSCSMPKIAAYRSRISGPLLDRIDLQVEVPRISNHKQIGPTMSSEEMRTQVLTAQAIQIERYRRLPIAWNSELSGSALRRYTQLTPEADLLLQQTYEALGLSLRANDRILKLSRTIADLAEKEHIEVEHIAEAIQYRNLDRNVGGSTM</sequence>
<dbReference type="PRINTS" id="PR01657">
    <property type="entry name" value="MCMFAMILY"/>
</dbReference>
<dbReference type="GO" id="GO:0003677">
    <property type="term" value="F:DNA binding"/>
    <property type="evidence" value="ECO:0007669"/>
    <property type="project" value="InterPro"/>
</dbReference>
<evidence type="ECO:0000256" key="3">
    <source>
        <dbReference type="ARBA" id="ARBA00022840"/>
    </source>
</evidence>
<protein>
    <submittedName>
        <fullName evidence="5">Fis family transcriptional regulator</fullName>
    </submittedName>
</protein>
<dbReference type="Pfam" id="PF13541">
    <property type="entry name" value="ChlI"/>
    <property type="match status" value="1"/>
</dbReference>
<keyword evidence="3" id="KW-0067">ATP-binding</keyword>
<dbReference type="NCBIfam" id="TIGR00368">
    <property type="entry name" value="YifB family Mg chelatase-like AAA ATPase"/>
    <property type="match status" value="1"/>
</dbReference>
<dbReference type="InterPro" id="IPR025158">
    <property type="entry name" value="Mg_chelat-rel_C"/>
</dbReference>
<dbReference type="InterPro" id="IPR001208">
    <property type="entry name" value="MCM_dom"/>
</dbReference>
<dbReference type="SUPFAM" id="SSF54211">
    <property type="entry name" value="Ribosomal protein S5 domain 2-like"/>
    <property type="match status" value="1"/>
</dbReference>
<dbReference type="InterPro" id="IPR014721">
    <property type="entry name" value="Ribsml_uS5_D2-typ_fold_subgr"/>
</dbReference>
<dbReference type="Proteomes" id="UP000190188">
    <property type="component" value="Unassembled WGS sequence"/>
</dbReference>
<dbReference type="InterPro" id="IPR020568">
    <property type="entry name" value="Ribosomal_Su5_D2-typ_SF"/>
</dbReference>
<dbReference type="InterPro" id="IPR027417">
    <property type="entry name" value="P-loop_NTPase"/>
</dbReference>
<dbReference type="InterPro" id="IPR045006">
    <property type="entry name" value="CHLI-like"/>
</dbReference>
<evidence type="ECO:0000313" key="6">
    <source>
        <dbReference type="Proteomes" id="UP000190188"/>
    </source>
</evidence>
<comment type="similarity">
    <text evidence="1">Belongs to the Mg-chelatase subunits D/I family. ComM subfamily.</text>
</comment>
<dbReference type="OrthoDB" id="9813147at2"/>
<evidence type="ECO:0000256" key="2">
    <source>
        <dbReference type="ARBA" id="ARBA00022741"/>
    </source>
</evidence>
<dbReference type="SMART" id="SM00382">
    <property type="entry name" value="AAA"/>
    <property type="match status" value="1"/>
</dbReference>
<dbReference type="PANTHER" id="PTHR32039">
    <property type="entry name" value="MAGNESIUM-CHELATASE SUBUNIT CHLI"/>
    <property type="match status" value="1"/>
</dbReference>
<dbReference type="InterPro" id="IPR004482">
    <property type="entry name" value="Mg_chelat-rel"/>
</dbReference>
<name>A0A1T2XCJ9_9BACL</name>
<accession>A0A1T2XCJ9</accession>
<feature type="domain" description="AAA+ ATPase" evidence="4">
    <location>
        <begin position="220"/>
        <end position="406"/>
    </location>
</feature>
<dbReference type="SUPFAM" id="SSF52540">
    <property type="entry name" value="P-loop containing nucleoside triphosphate hydrolases"/>
    <property type="match status" value="1"/>
</dbReference>
<dbReference type="InterPro" id="IPR003593">
    <property type="entry name" value="AAA+_ATPase"/>
</dbReference>
<evidence type="ECO:0000256" key="1">
    <source>
        <dbReference type="ARBA" id="ARBA00006354"/>
    </source>
</evidence>
<dbReference type="GO" id="GO:0005524">
    <property type="term" value="F:ATP binding"/>
    <property type="evidence" value="ECO:0007669"/>
    <property type="project" value="UniProtKB-KW"/>
</dbReference>
<evidence type="ECO:0000313" key="5">
    <source>
        <dbReference type="EMBL" id="OPA77580.1"/>
    </source>
</evidence>
<organism evidence="5 6">
    <name type="scientific">Paenibacillus selenitireducens</name>
    <dbReference type="NCBI Taxonomy" id="1324314"/>
    <lineage>
        <taxon>Bacteria</taxon>
        <taxon>Bacillati</taxon>
        <taxon>Bacillota</taxon>
        <taxon>Bacilli</taxon>
        <taxon>Bacillales</taxon>
        <taxon>Paenibacillaceae</taxon>
        <taxon>Paenibacillus</taxon>
    </lineage>
</organism>
<dbReference type="AlphaFoldDB" id="A0A1T2XCJ9"/>
<evidence type="ECO:0000259" key="4">
    <source>
        <dbReference type="SMART" id="SM00382"/>
    </source>
</evidence>
<reference evidence="5 6" key="1">
    <citation type="submission" date="2017-01" db="EMBL/GenBank/DDBJ databases">
        <title>Genome analysis of Paenibacillus selenitrireducens ES3-24.</title>
        <authorList>
            <person name="Xu D."/>
            <person name="Yao R."/>
            <person name="Zheng S."/>
        </authorList>
    </citation>
    <scope>NUCLEOTIDE SEQUENCE [LARGE SCALE GENOMIC DNA]</scope>
    <source>
        <strain evidence="5 6">ES3-24</strain>
    </source>
</reference>
<dbReference type="Gene3D" id="3.30.230.10">
    <property type="match status" value="1"/>
</dbReference>
<comment type="caution">
    <text evidence="5">The sequence shown here is derived from an EMBL/GenBank/DDBJ whole genome shotgun (WGS) entry which is preliminary data.</text>
</comment>
<dbReference type="PANTHER" id="PTHR32039:SF7">
    <property type="entry name" value="COMPETENCE PROTEIN COMM"/>
    <property type="match status" value="1"/>
</dbReference>
<dbReference type="Pfam" id="PF01078">
    <property type="entry name" value="Mg_chelatase"/>
    <property type="match status" value="1"/>
</dbReference>
<keyword evidence="6" id="KW-1185">Reference proteome</keyword>
<dbReference type="InterPro" id="IPR000523">
    <property type="entry name" value="Mg_chelatse_chII-like_cat_dom"/>
</dbReference>
<dbReference type="STRING" id="1324314.BVG16_14125"/>
<dbReference type="RefSeq" id="WP_078499321.1">
    <property type="nucleotide sequence ID" value="NZ_MSZX01000005.1"/>
</dbReference>
<dbReference type="Pfam" id="PF13335">
    <property type="entry name" value="Mg_chelatase_C"/>
    <property type="match status" value="1"/>
</dbReference>